<dbReference type="Gene3D" id="3.40.50.2300">
    <property type="match status" value="1"/>
</dbReference>
<dbReference type="PANTHER" id="PTHR45339:SF1">
    <property type="entry name" value="HYBRID SIGNAL TRANSDUCTION HISTIDINE KINASE J"/>
    <property type="match status" value="1"/>
</dbReference>
<dbReference type="Pfam" id="PF02518">
    <property type="entry name" value="HATPase_c"/>
    <property type="match status" value="1"/>
</dbReference>
<dbReference type="InterPro" id="IPR001789">
    <property type="entry name" value="Sig_transdc_resp-reg_receiver"/>
</dbReference>
<feature type="domain" description="Histidine kinase" evidence="19">
    <location>
        <begin position="334"/>
        <end position="555"/>
    </location>
</feature>
<keyword evidence="12" id="KW-0902">Two-component regulatory system</keyword>
<feature type="region of interest" description="Disordered" evidence="17">
    <location>
        <begin position="709"/>
        <end position="739"/>
    </location>
</feature>
<feature type="modified residue" description="Phosphohistidine" evidence="15">
    <location>
        <position position="795"/>
    </location>
</feature>
<keyword evidence="9" id="KW-0418">Kinase</keyword>
<dbReference type="PANTHER" id="PTHR45339">
    <property type="entry name" value="HYBRID SIGNAL TRANSDUCTION HISTIDINE KINASE J"/>
    <property type="match status" value="1"/>
</dbReference>
<dbReference type="Proteomes" id="UP000761380">
    <property type="component" value="Unassembled WGS sequence"/>
</dbReference>
<evidence type="ECO:0000256" key="15">
    <source>
        <dbReference type="PROSITE-ProRule" id="PRU00110"/>
    </source>
</evidence>
<evidence type="ECO:0000256" key="6">
    <source>
        <dbReference type="ARBA" id="ARBA00022553"/>
    </source>
</evidence>
<protein>
    <recommendedName>
        <fullName evidence="14">Circadian input-output histidine kinase CikA</fullName>
        <ecNumber evidence="4">2.7.13.3</ecNumber>
    </recommendedName>
</protein>
<dbReference type="AlphaFoldDB" id="A0A927WMI9"/>
<dbReference type="SUPFAM" id="SSF55874">
    <property type="entry name" value="ATPase domain of HSP90 chaperone/DNA topoisomerase II/histidine kinase"/>
    <property type="match status" value="1"/>
</dbReference>
<keyword evidence="13 18" id="KW-0472">Membrane</keyword>
<evidence type="ECO:0000256" key="3">
    <source>
        <dbReference type="ARBA" id="ARBA00006402"/>
    </source>
</evidence>
<evidence type="ECO:0000256" key="1">
    <source>
        <dbReference type="ARBA" id="ARBA00000085"/>
    </source>
</evidence>
<keyword evidence="8" id="KW-0547">Nucleotide-binding</keyword>
<dbReference type="PROSITE" id="PS50110">
    <property type="entry name" value="RESPONSE_REGULATORY"/>
    <property type="match status" value="1"/>
</dbReference>
<keyword evidence="7 18" id="KW-0812">Transmembrane</keyword>
<dbReference type="InterPro" id="IPR036097">
    <property type="entry name" value="HisK_dim/P_sf"/>
</dbReference>
<accession>A0A927WMI9</accession>
<evidence type="ECO:0000256" key="8">
    <source>
        <dbReference type="ARBA" id="ARBA00022741"/>
    </source>
</evidence>
<feature type="domain" description="Response regulatory" evidence="20">
    <location>
        <begin position="588"/>
        <end position="706"/>
    </location>
</feature>
<dbReference type="InterPro" id="IPR004358">
    <property type="entry name" value="Sig_transdc_His_kin-like_C"/>
</dbReference>
<feature type="modified residue" description="4-aspartylphosphate" evidence="16">
    <location>
        <position position="637"/>
    </location>
</feature>
<dbReference type="FunFam" id="3.30.565.10:FF:000010">
    <property type="entry name" value="Sensor histidine kinase RcsC"/>
    <property type="match status" value="1"/>
</dbReference>
<dbReference type="InterPro" id="IPR008207">
    <property type="entry name" value="Sig_transdc_His_kin_Hpt_dom"/>
</dbReference>
<dbReference type="GO" id="GO:0005524">
    <property type="term" value="F:ATP binding"/>
    <property type="evidence" value="ECO:0007669"/>
    <property type="project" value="UniProtKB-KW"/>
</dbReference>
<evidence type="ECO:0000256" key="12">
    <source>
        <dbReference type="ARBA" id="ARBA00023012"/>
    </source>
</evidence>
<evidence type="ECO:0000256" key="17">
    <source>
        <dbReference type="SAM" id="MobiDB-lite"/>
    </source>
</evidence>
<dbReference type="PROSITE" id="PS50109">
    <property type="entry name" value="HIS_KIN"/>
    <property type="match status" value="1"/>
</dbReference>
<evidence type="ECO:0000256" key="18">
    <source>
        <dbReference type="SAM" id="Phobius"/>
    </source>
</evidence>
<comment type="caution">
    <text evidence="22">The sequence shown here is derived from an EMBL/GenBank/DDBJ whole genome shotgun (WGS) entry which is preliminary data.</text>
</comment>
<keyword evidence="10" id="KW-0067">ATP-binding</keyword>
<dbReference type="InterPro" id="IPR036641">
    <property type="entry name" value="HPT_dom_sf"/>
</dbReference>
<evidence type="ECO:0000259" key="20">
    <source>
        <dbReference type="PROSITE" id="PS50110"/>
    </source>
</evidence>
<keyword evidence="6 16" id="KW-0597">Phosphoprotein</keyword>
<feature type="transmembrane region" description="Helical" evidence="18">
    <location>
        <begin position="279"/>
        <end position="303"/>
    </location>
</feature>
<keyword evidence="5" id="KW-1003">Cell membrane</keyword>
<gene>
    <name evidence="22" type="ORF">E7201_01175</name>
</gene>
<evidence type="ECO:0000259" key="21">
    <source>
        <dbReference type="PROSITE" id="PS50894"/>
    </source>
</evidence>
<dbReference type="InterPro" id="IPR036890">
    <property type="entry name" value="HATPase_C_sf"/>
</dbReference>
<feature type="compositionally biased region" description="Low complexity" evidence="17">
    <location>
        <begin position="718"/>
        <end position="739"/>
    </location>
</feature>
<name>A0A927WMI9_SELRU</name>
<evidence type="ECO:0000256" key="2">
    <source>
        <dbReference type="ARBA" id="ARBA00004651"/>
    </source>
</evidence>
<evidence type="ECO:0000256" key="5">
    <source>
        <dbReference type="ARBA" id="ARBA00022475"/>
    </source>
</evidence>
<dbReference type="PRINTS" id="PR00344">
    <property type="entry name" value="BCTRLSENSOR"/>
</dbReference>
<evidence type="ECO:0000256" key="10">
    <source>
        <dbReference type="ARBA" id="ARBA00022840"/>
    </source>
</evidence>
<dbReference type="Gene3D" id="1.10.287.130">
    <property type="match status" value="1"/>
</dbReference>
<dbReference type="InterPro" id="IPR011006">
    <property type="entry name" value="CheY-like_superfamily"/>
</dbReference>
<dbReference type="PROSITE" id="PS50894">
    <property type="entry name" value="HPT"/>
    <property type="match status" value="1"/>
</dbReference>
<proteinExistence type="inferred from homology"/>
<sequence length="863" mass="95541">MKQNNLPEAASKKRMFSFTLHLMGRFLLFFAILLFIGFALQSKMTESLNHEAEKFSTRQGELLSFVYHNLFRAEMAELNKAANLIAAGKITPTDGVQAISSPGQQGGLLDINGNSLIGIALPEKARLQCARTLQGEPSWRYYKDMGLVAMVPVYEGPVVRYVLCKLYTDTGLQDGTSPFHFSAQKEDEKVLLYDTATQQVIVPFQDYQESPFYDAAKNAPLGLDKLLGKLSSGQEADVSIFDPELNADYMLSAAPIPDTPFLAIGYREWRSLMTGITNIHLIVLWVFGLLVVLFCVFILYSFANQVAAEESTALREARDEALRANQAKSEFLANMSHEIRTPLNAILGMNEMIMRNASGTMKKYAFNIKSAGDTLLSIINDILDFSKIESGKMEIVPVSYSLSSVLNDVYNMVSYKAGQKGLAFHMEVDPHIPDALCGDEVRLRQVVVNILNNAVKYTPKGSVTFKVQAADNLPDGQLVLEFITQDTGIGIREEDKAKLFAKFQRLDLEKNRNIEGTGLGLAITVRLTEMMQGSIAVDSVYGEGSTFTIRLPQTVEKDDPIGDFNARIEAALREEKSYQESFTAPTAKILVVDDNDMNLTVVQSLLEKTQLQIHTAGSGKDCLTRIAQEHYDIVFLDHMMPEMDGIETLQRAKVLPSSKCQNTPYIALTANAVAGVKEIFLSKGFDDYLSKPVDGKTLERMVQKYLPAEKLEPAAGNATSPEPQTEEPSPASPAETATPAEEQIDLATALKYCGGNEEMQKKFLTMFVSRREAVISQLNNDLEAMNIEDYTTHVHALKSTALSIGGVKLSEAAKALEMAGHAYCEGSEAEKNEHLQYIREHHCETLTLYEKLASEAQNRFCIS</sequence>
<dbReference type="SUPFAM" id="SSF47384">
    <property type="entry name" value="Homodimeric domain of signal transducing histidine kinase"/>
    <property type="match status" value="1"/>
</dbReference>
<dbReference type="EC" id="2.7.13.3" evidence="4"/>
<dbReference type="CDD" id="cd00082">
    <property type="entry name" value="HisKA"/>
    <property type="match status" value="1"/>
</dbReference>
<dbReference type="SUPFAM" id="SSF47226">
    <property type="entry name" value="Histidine-containing phosphotransfer domain, HPT domain"/>
    <property type="match status" value="1"/>
</dbReference>
<dbReference type="GO" id="GO:0000155">
    <property type="term" value="F:phosphorelay sensor kinase activity"/>
    <property type="evidence" value="ECO:0007669"/>
    <property type="project" value="InterPro"/>
</dbReference>
<evidence type="ECO:0000313" key="23">
    <source>
        <dbReference type="Proteomes" id="UP000761380"/>
    </source>
</evidence>
<dbReference type="InterPro" id="IPR003594">
    <property type="entry name" value="HATPase_dom"/>
</dbReference>
<dbReference type="SMART" id="SM00387">
    <property type="entry name" value="HATPase_c"/>
    <property type="match status" value="1"/>
</dbReference>
<keyword evidence="9" id="KW-0808">Transferase</keyword>
<evidence type="ECO:0000259" key="19">
    <source>
        <dbReference type="PROSITE" id="PS50109"/>
    </source>
</evidence>
<feature type="domain" description="HPt" evidence="21">
    <location>
        <begin position="756"/>
        <end position="856"/>
    </location>
</feature>
<organism evidence="22 23">
    <name type="scientific">Selenomonas ruminantium</name>
    <dbReference type="NCBI Taxonomy" id="971"/>
    <lineage>
        <taxon>Bacteria</taxon>
        <taxon>Bacillati</taxon>
        <taxon>Bacillota</taxon>
        <taxon>Negativicutes</taxon>
        <taxon>Selenomonadales</taxon>
        <taxon>Selenomonadaceae</taxon>
        <taxon>Selenomonas</taxon>
    </lineage>
</organism>
<evidence type="ECO:0000256" key="4">
    <source>
        <dbReference type="ARBA" id="ARBA00012438"/>
    </source>
</evidence>
<evidence type="ECO:0000256" key="9">
    <source>
        <dbReference type="ARBA" id="ARBA00022777"/>
    </source>
</evidence>
<dbReference type="SMART" id="SM00448">
    <property type="entry name" value="REC"/>
    <property type="match status" value="1"/>
</dbReference>
<dbReference type="InterPro" id="IPR003661">
    <property type="entry name" value="HisK_dim/P_dom"/>
</dbReference>
<feature type="transmembrane region" description="Helical" evidence="18">
    <location>
        <begin position="20"/>
        <end position="40"/>
    </location>
</feature>
<comment type="similarity">
    <text evidence="3">In the N-terminal section; belongs to the phytochrome family.</text>
</comment>
<evidence type="ECO:0000256" key="14">
    <source>
        <dbReference type="ARBA" id="ARBA00074306"/>
    </source>
</evidence>
<reference evidence="22" key="1">
    <citation type="submission" date="2019-04" db="EMBL/GenBank/DDBJ databases">
        <title>Evolution of Biomass-Degrading Anaerobic Consortia Revealed by Metagenomics.</title>
        <authorList>
            <person name="Peng X."/>
        </authorList>
    </citation>
    <scope>NUCLEOTIDE SEQUENCE</scope>
    <source>
        <strain evidence="22">SIG240</strain>
    </source>
</reference>
<evidence type="ECO:0000256" key="11">
    <source>
        <dbReference type="ARBA" id="ARBA00022989"/>
    </source>
</evidence>
<dbReference type="Pfam" id="PF01627">
    <property type="entry name" value="Hpt"/>
    <property type="match status" value="1"/>
</dbReference>
<dbReference type="Pfam" id="PF00512">
    <property type="entry name" value="HisKA"/>
    <property type="match status" value="1"/>
</dbReference>
<evidence type="ECO:0000256" key="7">
    <source>
        <dbReference type="ARBA" id="ARBA00022692"/>
    </source>
</evidence>
<evidence type="ECO:0000313" key="22">
    <source>
        <dbReference type="EMBL" id="MBE6091783.1"/>
    </source>
</evidence>
<evidence type="ECO:0000256" key="16">
    <source>
        <dbReference type="PROSITE-ProRule" id="PRU00169"/>
    </source>
</evidence>
<dbReference type="EMBL" id="SVBY01000005">
    <property type="protein sequence ID" value="MBE6091783.1"/>
    <property type="molecule type" value="Genomic_DNA"/>
</dbReference>
<evidence type="ECO:0000256" key="13">
    <source>
        <dbReference type="ARBA" id="ARBA00023136"/>
    </source>
</evidence>
<comment type="subcellular location">
    <subcellularLocation>
        <location evidence="2">Cell membrane</location>
        <topology evidence="2">Multi-pass membrane protein</topology>
    </subcellularLocation>
</comment>
<dbReference type="CDD" id="cd17546">
    <property type="entry name" value="REC_hyHK_CKI1_RcsC-like"/>
    <property type="match status" value="1"/>
</dbReference>
<dbReference type="GO" id="GO:0005886">
    <property type="term" value="C:plasma membrane"/>
    <property type="evidence" value="ECO:0007669"/>
    <property type="project" value="UniProtKB-SubCell"/>
</dbReference>
<comment type="catalytic activity">
    <reaction evidence="1">
        <text>ATP + protein L-histidine = ADP + protein N-phospho-L-histidine.</text>
        <dbReference type="EC" id="2.7.13.3"/>
    </reaction>
</comment>
<dbReference type="SUPFAM" id="SSF52172">
    <property type="entry name" value="CheY-like"/>
    <property type="match status" value="1"/>
</dbReference>
<dbReference type="CDD" id="cd16922">
    <property type="entry name" value="HATPase_EvgS-ArcB-TorS-like"/>
    <property type="match status" value="1"/>
</dbReference>
<dbReference type="Pfam" id="PF00072">
    <property type="entry name" value="Response_reg"/>
    <property type="match status" value="1"/>
</dbReference>
<dbReference type="Gene3D" id="3.30.565.10">
    <property type="entry name" value="Histidine kinase-like ATPase, C-terminal domain"/>
    <property type="match status" value="1"/>
</dbReference>
<dbReference type="SMART" id="SM00388">
    <property type="entry name" value="HisKA"/>
    <property type="match status" value="1"/>
</dbReference>
<keyword evidence="11 18" id="KW-1133">Transmembrane helix</keyword>
<dbReference type="Gene3D" id="1.20.120.160">
    <property type="entry name" value="HPT domain"/>
    <property type="match status" value="1"/>
</dbReference>
<dbReference type="InterPro" id="IPR005467">
    <property type="entry name" value="His_kinase_dom"/>
</dbReference>